<comment type="caution">
    <text evidence="1">The sequence shown here is derived from an EMBL/GenBank/DDBJ whole genome shotgun (WGS) entry which is preliminary data.</text>
</comment>
<gene>
    <name evidence="1" type="ORF">GMARGA_LOCUS42847</name>
</gene>
<dbReference type="Proteomes" id="UP000789901">
    <property type="component" value="Unassembled WGS sequence"/>
</dbReference>
<sequence>VKYKELFEKELQILDKKIEDLVVWLVLCEQYTTDFSCLCDY</sequence>
<accession>A0ABN7XFG7</accession>
<name>A0ABN7XFG7_GIGMA</name>
<reference evidence="1 2" key="1">
    <citation type="submission" date="2021-06" db="EMBL/GenBank/DDBJ databases">
        <authorList>
            <person name="Kallberg Y."/>
            <person name="Tangrot J."/>
            <person name="Rosling A."/>
        </authorList>
    </citation>
    <scope>NUCLEOTIDE SEQUENCE [LARGE SCALE GENOMIC DNA]</scope>
    <source>
        <strain evidence="1 2">120-4 pot B 10/14</strain>
    </source>
</reference>
<organism evidence="1 2">
    <name type="scientific">Gigaspora margarita</name>
    <dbReference type="NCBI Taxonomy" id="4874"/>
    <lineage>
        <taxon>Eukaryota</taxon>
        <taxon>Fungi</taxon>
        <taxon>Fungi incertae sedis</taxon>
        <taxon>Mucoromycota</taxon>
        <taxon>Glomeromycotina</taxon>
        <taxon>Glomeromycetes</taxon>
        <taxon>Diversisporales</taxon>
        <taxon>Gigasporaceae</taxon>
        <taxon>Gigaspora</taxon>
    </lineage>
</organism>
<feature type="non-terminal residue" evidence="1">
    <location>
        <position position="1"/>
    </location>
</feature>
<protein>
    <submittedName>
        <fullName evidence="1">19313_t:CDS:1</fullName>
    </submittedName>
</protein>
<evidence type="ECO:0000313" key="1">
    <source>
        <dbReference type="EMBL" id="CAG8854026.1"/>
    </source>
</evidence>
<keyword evidence="2" id="KW-1185">Reference proteome</keyword>
<proteinExistence type="predicted"/>
<evidence type="ECO:0000313" key="2">
    <source>
        <dbReference type="Proteomes" id="UP000789901"/>
    </source>
</evidence>
<feature type="non-terminal residue" evidence="1">
    <location>
        <position position="41"/>
    </location>
</feature>
<dbReference type="EMBL" id="CAJVQB010132348">
    <property type="protein sequence ID" value="CAG8854026.1"/>
    <property type="molecule type" value="Genomic_DNA"/>
</dbReference>